<keyword evidence="3 11" id="KW-0812">Transmembrane</keyword>
<dbReference type="EC" id="2.3.1.225" evidence="11"/>
<evidence type="ECO:0000256" key="9">
    <source>
        <dbReference type="ARBA" id="ARBA00023315"/>
    </source>
</evidence>
<dbReference type="Pfam" id="PF01529">
    <property type="entry name" value="DHHC"/>
    <property type="match status" value="1"/>
</dbReference>
<dbReference type="PANTHER" id="PTHR12246">
    <property type="entry name" value="PALMITOYLTRANSFERASE ZDHHC16"/>
    <property type="match status" value="1"/>
</dbReference>
<feature type="compositionally biased region" description="Acidic residues" evidence="13">
    <location>
        <begin position="403"/>
        <end position="418"/>
    </location>
</feature>
<evidence type="ECO:0000256" key="13">
    <source>
        <dbReference type="SAM" id="MobiDB-lite"/>
    </source>
</evidence>
<keyword evidence="6 11" id="KW-0472">Membrane</keyword>
<dbReference type="GO" id="GO:0019706">
    <property type="term" value="F:protein-cysteine S-palmitoyltransferase activity"/>
    <property type="evidence" value="ECO:0007669"/>
    <property type="project" value="UniProtKB-UniRule"/>
</dbReference>
<evidence type="ECO:0000256" key="2">
    <source>
        <dbReference type="ARBA" id="ARBA00022679"/>
    </source>
</evidence>
<keyword evidence="4 11" id="KW-0256">Endoplasmic reticulum</keyword>
<gene>
    <name evidence="11" type="primary">PFA4</name>
    <name evidence="15" type="ORF">ACRE_027430</name>
</gene>
<comment type="subcellular location">
    <subcellularLocation>
        <location evidence="11">Endoplasmic reticulum membrane</location>
        <topology evidence="11">Multi-pass membrane protein</topology>
    </subcellularLocation>
    <subcellularLocation>
        <location evidence="1">Membrane</location>
        <topology evidence="1">Multi-pass membrane protein</topology>
    </subcellularLocation>
</comment>
<feature type="compositionally biased region" description="Acidic residues" evidence="13">
    <location>
        <begin position="361"/>
        <end position="376"/>
    </location>
</feature>
<evidence type="ECO:0000256" key="12">
    <source>
        <dbReference type="RuleBase" id="RU079119"/>
    </source>
</evidence>
<keyword evidence="16" id="KW-1185">Reference proteome</keyword>
<dbReference type="HAMAP" id="MF_03199">
    <property type="entry name" value="DHHC_PAT_PFA4"/>
    <property type="match status" value="1"/>
</dbReference>
<proteinExistence type="inferred from homology"/>
<evidence type="ECO:0000259" key="14">
    <source>
        <dbReference type="Pfam" id="PF01529"/>
    </source>
</evidence>
<reference evidence="16" key="1">
    <citation type="journal article" date="2014" name="Genome Announc.">
        <title>Genome sequence and annotation of Acremonium chrysogenum, producer of the beta-lactam antibiotic cephalosporin C.</title>
        <authorList>
            <person name="Terfehr D."/>
            <person name="Dahlmann T.A."/>
            <person name="Specht T."/>
            <person name="Zadra I."/>
            <person name="Kuernsteiner H."/>
            <person name="Kueck U."/>
        </authorList>
    </citation>
    <scope>NUCLEOTIDE SEQUENCE [LARGE SCALE GENOMIC DNA]</scope>
    <source>
        <strain evidence="16">ATCC 11550 / CBS 779.69 / DSM 880 / IAM 14645 / JCM 23072 / IMI 49137</strain>
    </source>
</reference>
<dbReference type="InterPro" id="IPR039859">
    <property type="entry name" value="PFA4/ZDH16/20/ERF2-like"/>
</dbReference>
<feature type="transmembrane region" description="Helical" evidence="11 12">
    <location>
        <begin position="12"/>
        <end position="35"/>
    </location>
</feature>
<dbReference type="PROSITE" id="PS50216">
    <property type="entry name" value="DHHC"/>
    <property type="match status" value="1"/>
</dbReference>
<feature type="active site" description="S-palmitoyl cysteine intermediate" evidence="11">
    <location>
        <position position="118"/>
    </location>
</feature>
<name>A0A086TAV5_HAPC1</name>
<comment type="caution">
    <text evidence="15">The sequence shown here is derived from an EMBL/GenBank/DDBJ whole genome shotgun (WGS) entry which is preliminary data.</text>
</comment>
<feature type="transmembrane region" description="Helical" evidence="11 12">
    <location>
        <begin position="133"/>
        <end position="152"/>
    </location>
</feature>
<evidence type="ECO:0000313" key="15">
    <source>
        <dbReference type="EMBL" id="KFH46487.1"/>
    </source>
</evidence>
<evidence type="ECO:0000256" key="8">
    <source>
        <dbReference type="ARBA" id="ARBA00023288"/>
    </source>
</evidence>
<dbReference type="HOGENOM" id="CLU_027721_8_1_1"/>
<comment type="catalytic activity">
    <reaction evidence="10 11 12">
        <text>L-cysteinyl-[protein] + hexadecanoyl-CoA = S-hexadecanoyl-L-cysteinyl-[protein] + CoA</text>
        <dbReference type="Rhea" id="RHEA:36683"/>
        <dbReference type="Rhea" id="RHEA-COMP:10131"/>
        <dbReference type="Rhea" id="RHEA-COMP:11032"/>
        <dbReference type="ChEBI" id="CHEBI:29950"/>
        <dbReference type="ChEBI" id="CHEBI:57287"/>
        <dbReference type="ChEBI" id="CHEBI:57379"/>
        <dbReference type="ChEBI" id="CHEBI:74151"/>
        <dbReference type="EC" id="2.3.1.225"/>
    </reaction>
</comment>
<dbReference type="Proteomes" id="UP000029964">
    <property type="component" value="Unassembled WGS sequence"/>
</dbReference>
<feature type="transmembrane region" description="Helical" evidence="11 12">
    <location>
        <begin position="50"/>
        <end position="68"/>
    </location>
</feature>
<feature type="transmembrane region" description="Helical" evidence="11 12">
    <location>
        <begin position="172"/>
        <end position="197"/>
    </location>
</feature>
<dbReference type="EMBL" id="JPKY01000019">
    <property type="protein sequence ID" value="KFH46487.1"/>
    <property type="molecule type" value="Genomic_DNA"/>
</dbReference>
<dbReference type="InterPro" id="IPR033682">
    <property type="entry name" value="PFA4"/>
</dbReference>
<dbReference type="STRING" id="857340.A0A086TAV5"/>
<feature type="compositionally biased region" description="Basic and acidic residues" evidence="13">
    <location>
        <begin position="377"/>
        <end position="386"/>
    </location>
</feature>
<evidence type="ECO:0000256" key="1">
    <source>
        <dbReference type="ARBA" id="ARBA00004141"/>
    </source>
</evidence>
<evidence type="ECO:0000256" key="4">
    <source>
        <dbReference type="ARBA" id="ARBA00022824"/>
    </source>
</evidence>
<comment type="function">
    <text evidence="11">Mediates the reversible addition of palmitate to target proteins, thereby regulating their membrane association and biological function.</text>
</comment>
<evidence type="ECO:0000256" key="3">
    <source>
        <dbReference type="ARBA" id="ARBA00022692"/>
    </source>
</evidence>
<protein>
    <recommendedName>
        <fullName evidence="11">Palmitoyltransferase PFA4</fullName>
        <ecNumber evidence="11">2.3.1.225</ecNumber>
    </recommendedName>
    <alternativeName>
        <fullName evidence="11">Protein S-acyltransferase</fullName>
        <shortName evidence="11">PAT</shortName>
    </alternativeName>
    <alternativeName>
        <fullName evidence="11">Protein fatty acyltransferase 4</fullName>
    </alternativeName>
</protein>
<dbReference type="GO" id="GO:0005789">
    <property type="term" value="C:endoplasmic reticulum membrane"/>
    <property type="evidence" value="ECO:0007669"/>
    <property type="project" value="UniProtKB-SubCell"/>
</dbReference>
<keyword evidence="2 11" id="KW-0808">Transferase</keyword>
<feature type="region of interest" description="Disordered" evidence="13">
    <location>
        <begin position="328"/>
        <end position="347"/>
    </location>
</feature>
<evidence type="ECO:0000256" key="5">
    <source>
        <dbReference type="ARBA" id="ARBA00022989"/>
    </source>
</evidence>
<evidence type="ECO:0000256" key="7">
    <source>
        <dbReference type="ARBA" id="ARBA00023139"/>
    </source>
</evidence>
<evidence type="ECO:0000256" key="10">
    <source>
        <dbReference type="ARBA" id="ARBA00048048"/>
    </source>
</evidence>
<organism evidence="15 16">
    <name type="scientific">Hapsidospora chrysogenum (strain ATCC 11550 / CBS 779.69 / DSM 880 / IAM 14645 / JCM 23072 / IMI 49137)</name>
    <name type="common">Acremonium chrysogenum</name>
    <dbReference type="NCBI Taxonomy" id="857340"/>
    <lineage>
        <taxon>Eukaryota</taxon>
        <taxon>Fungi</taxon>
        <taxon>Dikarya</taxon>
        <taxon>Ascomycota</taxon>
        <taxon>Pezizomycotina</taxon>
        <taxon>Sordariomycetes</taxon>
        <taxon>Hypocreomycetidae</taxon>
        <taxon>Hypocreales</taxon>
        <taxon>Bionectriaceae</taxon>
        <taxon>Hapsidospora</taxon>
    </lineage>
</organism>
<accession>A0A086TAV5</accession>
<sequence>MAGLSDAPLIRSIAVPAVCLLIAFLGYFSQFLFYFSTTLEPGPPSPRETIIFNTLLAILYLTYFRTVLVDPGRYVFTEQVIEVDGKLRWCKKCEAPKPPRAHHCRHCARCVPKMDHHCPWTNNCVSMTTFPHFLRFLVYTNLSLWMLGYLLWQRYYSLWESRNLPAYLGPSLPALVALAALSLVGSVTSLALFIMLVNTVKSWVFNQTMIEGWEQDRHEAIADRGGRDWWDVTGPDGKKVRFERIEFPYDIGIFANMAQAMGTSNVLMWFSPLAGNPKVGKDGAGAGWTWEENGFNRKEGMWPPPDPEKIRRAARQQPTARRDFAAELRELDMSPEERKEAFKQRQEADMKRKRMLVAELEEVDGSDVGDGSDDSDGAVHDGDRGLDGAPGWTNTDGERLEDYGVDDEAEEDALDEDVPIAELIRRRKVLQRDHRDD</sequence>
<feature type="domain" description="Palmitoyltransferase DHHC" evidence="14">
    <location>
        <begin position="86"/>
        <end position="215"/>
    </location>
</feature>
<dbReference type="InterPro" id="IPR001594">
    <property type="entry name" value="Palmitoyltrfase_DHHC"/>
</dbReference>
<evidence type="ECO:0000313" key="16">
    <source>
        <dbReference type="Proteomes" id="UP000029964"/>
    </source>
</evidence>
<comment type="similarity">
    <text evidence="11">Belongs to the DHHC palmitoyltransferase family. PFA4 subfamily.</text>
</comment>
<keyword evidence="9 11" id="KW-0012">Acyltransferase</keyword>
<keyword evidence="5 11" id="KW-1133">Transmembrane helix</keyword>
<evidence type="ECO:0000256" key="6">
    <source>
        <dbReference type="ARBA" id="ARBA00023136"/>
    </source>
</evidence>
<dbReference type="AlphaFoldDB" id="A0A086TAV5"/>
<feature type="region of interest" description="Disordered" evidence="13">
    <location>
        <begin position="361"/>
        <end position="418"/>
    </location>
</feature>
<keyword evidence="8 11" id="KW-0449">Lipoprotein</keyword>
<keyword evidence="7 11" id="KW-0564">Palmitate</keyword>
<evidence type="ECO:0000256" key="11">
    <source>
        <dbReference type="HAMAP-Rule" id="MF_03199"/>
    </source>
</evidence>
<comment type="domain">
    <text evidence="11 12">The DHHC domain is required for palmitoyltransferase activity.</text>
</comment>
<dbReference type="OrthoDB" id="331948at2759"/>